<dbReference type="SUPFAM" id="SSF55186">
    <property type="entry name" value="ThrRS/AlaRS common domain"/>
    <property type="match status" value="1"/>
</dbReference>
<keyword evidence="6" id="KW-0694">RNA-binding</keyword>
<dbReference type="Gene3D" id="3.10.310.40">
    <property type="match status" value="1"/>
</dbReference>
<reference evidence="10 11" key="1">
    <citation type="submission" date="2024-02" db="EMBL/GenBank/DDBJ databases">
        <title>Deinococcus aluminii NBRC 112889.</title>
        <authorList>
            <person name="Ichikawa N."/>
            <person name="Katano-Makiyama Y."/>
            <person name="Hidaka K."/>
        </authorList>
    </citation>
    <scope>NUCLEOTIDE SEQUENCE [LARGE SCALE GENOMIC DNA]</scope>
    <source>
        <strain evidence="10 11">NBRC 112889</strain>
    </source>
</reference>
<keyword evidence="8" id="KW-0030">Aminoacyl-tRNA synthetase</keyword>
<evidence type="ECO:0000256" key="5">
    <source>
        <dbReference type="ARBA" id="ARBA00022840"/>
    </source>
</evidence>
<accession>A0ABP9XBB3</accession>
<keyword evidence="4" id="KW-0547">Nucleotide-binding</keyword>
<evidence type="ECO:0000313" key="10">
    <source>
        <dbReference type="EMBL" id="GAA5532650.1"/>
    </source>
</evidence>
<evidence type="ECO:0000256" key="8">
    <source>
        <dbReference type="ARBA" id="ARBA00023146"/>
    </source>
</evidence>
<organism evidence="10 11">
    <name type="scientific">Deinococcus aluminii</name>
    <dbReference type="NCBI Taxonomy" id="1656885"/>
    <lineage>
        <taxon>Bacteria</taxon>
        <taxon>Thermotogati</taxon>
        <taxon>Deinococcota</taxon>
        <taxon>Deinococci</taxon>
        <taxon>Deinococcales</taxon>
        <taxon>Deinococcaceae</taxon>
        <taxon>Deinococcus</taxon>
    </lineage>
</organism>
<evidence type="ECO:0000256" key="3">
    <source>
        <dbReference type="ARBA" id="ARBA00022598"/>
    </source>
</evidence>
<evidence type="ECO:0000256" key="2">
    <source>
        <dbReference type="ARBA" id="ARBA00022555"/>
    </source>
</evidence>
<dbReference type="InterPro" id="IPR050058">
    <property type="entry name" value="Ala-tRNA_ligase"/>
</dbReference>
<evidence type="ECO:0000259" key="9">
    <source>
        <dbReference type="PROSITE" id="PS50860"/>
    </source>
</evidence>
<comment type="caution">
    <text evidence="10">The sequence shown here is derived from an EMBL/GenBank/DDBJ whole genome shotgun (WGS) entry which is preliminary data.</text>
</comment>
<dbReference type="PANTHER" id="PTHR11777">
    <property type="entry name" value="ALANYL-TRNA SYNTHETASE"/>
    <property type="match status" value="1"/>
</dbReference>
<dbReference type="Gene3D" id="2.40.30.130">
    <property type="match status" value="1"/>
</dbReference>
<dbReference type="PANTHER" id="PTHR11777:SF9">
    <property type="entry name" value="ALANINE--TRNA LIGASE, CYTOPLASMIC"/>
    <property type="match status" value="1"/>
</dbReference>
<dbReference type="RefSeq" id="WP_345451954.1">
    <property type="nucleotide sequence ID" value="NZ_BAABRV010000002.1"/>
</dbReference>
<dbReference type="SUPFAM" id="SSF50447">
    <property type="entry name" value="Translation proteins"/>
    <property type="match status" value="1"/>
</dbReference>
<name>A0ABP9XBB3_9DEIO</name>
<keyword evidence="5" id="KW-0067">ATP-binding</keyword>
<dbReference type="Proteomes" id="UP001404956">
    <property type="component" value="Unassembled WGS sequence"/>
</dbReference>
<gene>
    <name evidence="10" type="primary">alaS_1</name>
    <name evidence="10" type="ORF">Dalu01_01039</name>
</gene>
<dbReference type="Pfam" id="PF07973">
    <property type="entry name" value="tRNA_SAD"/>
    <property type="match status" value="1"/>
</dbReference>
<evidence type="ECO:0000313" key="11">
    <source>
        <dbReference type="Proteomes" id="UP001404956"/>
    </source>
</evidence>
<protein>
    <submittedName>
        <fullName evidence="10">Alanine--tRNA ligase</fullName>
    </submittedName>
</protein>
<keyword evidence="3 10" id="KW-0436">Ligase</keyword>
<proteinExistence type="inferred from homology"/>
<keyword evidence="11" id="KW-1185">Reference proteome</keyword>
<dbReference type="GO" id="GO:0016874">
    <property type="term" value="F:ligase activity"/>
    <property type="evidence" value="ECO:0007669"/>
    <property type="project" value="UniProtKB-KW"/>
</dbReference>
<dbReference type="InterPro" id="IPR018165">
    <property type="entry name" value="Ala-tRNA-synth_IIc_core"/>
</dbReference>
<dbReference type="InterPro" id="IPR009000">
    <property type="entry name" value="Transl_B-barrel_sf"/>
</dbReference>
<comment type="similarity">
    <text evidence="1">Belongs to the class-II aminoacyl-tRNA synthetase family.</text>
</comment>
<keyword evidence="7" id="KW-0648">Protein biosynthesis</keyword>
<dbReference type="SMART" id="SM00863">
    <property type="entry name" value="tRNA_SAD"/>
    <property type="match status" value="1"/>
</dbReference>
<feature type="domain" description="Alanyl-transfer RNA synthetases family profile" evidence="9">
    <location>
        <begin position="1"/>
        <end position="246"/>
    </location>
</feature>
<dbReference type="InterPro" id="IPR018164">
    <property type="entry name" value="Ala-tRNA-synth_IIc_N"/>
</dbReference>
<dbReference type="InterPro" id="IPR012947">
    <property type="entry name" value="tRNA_SAD"/>
</dbReference>
<keyword evidence="2" id="KW-0820">tRNA-binding</keyword>
<dbReference type="EMBL" id="BAABRV010000002">
    <property type="protein sequence ID" value="GAA5532650.1"/>
    <property type="molecule type" value="Genomic_DNA"/>
</dbReference>
<dbReference type="PROSITE" id="PS50860">
    <property type="entry name" value="AA_TRNA_LIGASE_II_ALA"/>
    <property type="match status" value="1"/>
</dbReference>
<dbReference type="Pfam" id="PF01411">
    <property type="entry name" value="tRNA-synt_2c"/>
    <property type="match status" value="1"/>
</dbReference>
<evidence type="ECO:0000256" key="4">
    <source>
        <dbReference type="ARBA" id="ARBA00022741"/>
    </source>
</evidence>
<sequence>MTRPLYHEASTLLTFTATVTDTRGGAVALDATAFYPEGGGQNGDVGVLRWPGGEAAVRGTRKDKPSGVIWHEVGDVAPPVGTRVTGEVDAAWRWHNMARHSAEHLLAQAFHRVNPAFRVAAVSMRNAESTIDLEGDPTEAAVRAAETLLRGTLARTDLELETPTVSDGELHRYPLRREAKVRGDVRLVIFRDAEGTPFDVSACGGTHVPRASLVAPVVVLRAERIRGGLTRVFFMAGEEASAYLAGVYREARALAQGFSVPVEALPERVATLLADRDAQRAAAAALRQRLAHTLVRLAPRQDVNGVALREVTLDDVALLPLVLTDVPPGEVVAALAPGGRCGIGSGREDVPAGDLLGAALKVTGGKGGGRAALAQGTTGQPDRFLPAVREALTVLRPAAGRST</sequence>
<dbReference type="Gene3D" id="3.30.980.10">
    <property type="entry name" value="Threonyl-trna Synthetase, Chain A, domain 2"/>
    <property type="match status" value="1"/>
</dbReference>
<evidence type="ECO:0000256" key="6">
    <source>
        <dbReference type="ARBA" id="ARBA00022884"/>
    </source>
</evidence>
<evidence type="ECO:0000256" key="1">
    <source>
        <dbReference type="ARBA" id="ARBA00008226"/>
    </source>
</evidence>
<evidence type="ECO:0000256" key="7">
    <source>
        <dbReference type="ARBA" id="ARBA00022917"/>
    </source>
</evidence>
<dbReference type="InterPro" id="IPR018163">
    <property type="entry name" value="Thr/Ala-tRNA-synth_IIc_edit"/>
</dbReference>